<feature type="binding site" evidence="13">
    <location>
        <position position="112"/>
    </location>
    <ligand>
        <name>Mg(2+)</name>
        <dbReference type="ChEBI" id="CHEBI:18420"/>
    </ligand>
</feature>
<dbReference type="InterPro" id="IPR011856">
    <property type="entry name" value="tRNA_endonuc-like_dom_sf"/>
</dbReference>
<comment type="caution">
    <text evidence="15">The sequence shown here is derived from an EMBL/GenBank/DDBJ whole genome shotgun (WGS) entry which is preliminary data.</text>
</comment>
<dbReference type="NCBIfam" id="NF002581">
    <property type="entry name" value="PRK02234.1-2"/>
    <property type="match status" value="1"/>
</dbReference>
<keyword evidence="4 13" id="KW-0479">Metal-binding</keyword>
<keyword evidence="10 13" id="KW-0234">DNA repair</keyword>
<evidence type="ECO:0000256" key="7">
    <source>
        <dbReference type="ARBA" id="ARBA00022801"/>
    </source>
</evidence>
<dbReference type="Proteomes" id="UP000279909">
    <property type="component" value="Unassembled WGS sequence"/>
</dbReference>
<dbReference type="Pfam" id="PF03838">
    <property type="entry name" value="RecU"/>
    <property type="match status" value="1"/>
</dbReference>
<feature type="binding site" evidence="13">
    <location>
        <position position="131"/>
    </location>
    <ligand>
        <name>Mg(2+)</name>
        <dbReference type="ChEBI" id="CHEBI:18420"/>
    </ligand>
</feature>
<dbReference type="PIRSF" id="PIRSF037785">
    <property type="entry name" value="RecU"/>
    <property type="match status" value="1"/>
</dbReference>
<dbReference type="Gene3D" id="3.40.1350.10">
    <property type="match status" value="1"/>
</dbReference>
<evidence type="ECO:0000256" key="10">
    <source>
        <dbReference type="ARBA" id="ARBA00023204"/>
    </source>
</evidence>
<keyword evidence="6 13" id="KW-0227">DNA damage</keyword>
<feature type="site" description="Transition state stabilizer" evidence="13">
    <location>
        <position position="114"/>
    </location>
</feature>
<comment type="subcellular location">
    <subcellularLocation>
        <location evidence="1 13">Cytoplasm</location>
    </subcellularLocation>
</comment>
<comment type="cofactor">
    <cofactor evidence="13">
        <name>Mg(2+)</name>
        <dbReference type="ChEBI" id="CHEBI:18420"/>
    </cofactor>
    <text evidence="13">Binds 1 Mg(2+) ion per subunit.</text>
</comment>
<proteinExistence type="inferred from homology"/>
<evidence type="ECO:0000256" key="12">
    <source>
        <dbReference type="ARBA" id="ARBA00029523"/>
    </source>
</evidence>
<dbReference type="GO" id="GO:0006281">
    <property type="term" value="P:DNA repair"/>
    <property type="evidence" value="ECO:0007669"/>
    <property type="project" value="UniProtKB-UniRule"/>
</dbReference>
<evidence type="ECO:0000256" key="3">
    <source>
        <dbReference type="ARBA" id="ARBA00022722"/>
    </source>
</evidence>
<evidence type="ECO:0000256" key="14">
    <source>
        <dbReference type="NCBIfam" id="TIGR00648"/>
    </source>
</evidence>
<dbReference type="InterPro" id="IPR011335">
    <property type="entry name" value="Restrct_endonuc-II-like"/>
</dbReference>
<dbReference type="EC" id="3.1.21.10" evidence="13 14"/>
<dbReference type="GO" id="GO:0003676">
    <property type="term" value="F:nucleic acid binding"/>
    <property type="evidence" value="ECO:0007669"/>
    <property type="project" value="InterPro"/>
</dbReference>
<evidence type="ECO:0000256" key="6">
    <source>
        <dbReference type="ARBA" id="ARBA00022763"/>
    </source>
</evidence>
<dbReference type="RefSeq" id="WP_122970993.1">
    <property type="nucleotide sequence ID" value="NZ_RHLQ01000005.1"/>
</dbReference>
<reference evidence="15 16" key="1">
    <citation type="journal article" date="2014" name="Int. J. Syst. Evol. Microbiol.">
        <title>Lysinibacillus halotolerans sp. nov., isolated from saline-alkaline soil.</title>
        <authorList>
            <person name="Kong D."/>
            <person name="Wang Y."/>
            <person name="Zhao B."/>
            <person name="Li Y."/>
            <person name="Song J."/>
            <person name="Zhai Y."/>
            <person name="Zhang C."/>
            <person name="Wang H."/>
            <person name="Chen X."/>
            <person name="Zhao B."/>
            <person name="Ruan Z."/>
        </authorList>
    </citation>
    <scope>NUCLEOTIDE SEQUENCE [LARGE SCALE GENOMIC DNA]</scope>
    <source>
        <strain evidence="15 16">MCCC 1A12703</strain>
    </source>
</reference>
<evidence type="ECO:0000313" key="15">
    <source>
        <dbReference type="EMBL" id="RND00838.1"/>
    </source>
</evidence>
<comment type="similarity">
    <text evidence="11 13">Belongs to the RecU family.</text>
</comment>
<evidence type="ECO:0000256" key="8">
    <source>
        <dbReference type="ARBA" id="ARBA00022842"/>
    </source>
</evidence>
<dbReference type="AlphaFoldDB" id="A0A3M8HEH3"/>
<dbReference type="NCBIfam" id="NF002584">
    <property type="entry name" value="PRK02234.1-5"/>
    <property type="match status" value="1"/>
</dbReference>
<evidence type="ECO:0000256" key="9">
    <source>
        <dbReference type="ARBA" id="ARBA00023172"/>
    </source>
</evidence>
<comment type="function">
    <text evidence="13">Endonuclease that resolves Holliday junction intermediates in genetic recombination. Cleaves mobile four-strand junctions by introducing symmetrical nicks in paired strands. Promotes annealing of linear ssDNA with homologous dsDNA. Required for DNA repair, homologous recombination and chromosome segregation.</text>
</comment>
<keyword evidence="3 13" id="KW-0540">Nuclease</keyword>
<evidence type="ECO:0000256" key="11">
    <source>
        <dbReference type="ARBA" id="ARBA00023447"/>
    </source>
</evidence>
<evidence type="ECO:0000313" key="16">
    <source>
        <dbReference type="Proteomes" id="UP000279909"/>
    </source>
</evidence>
<dbReference type="SUPFAM" id="SSF52980">
    <property type="entry name" value="Restriction endonuclease-like"/>
    <property type="match status" value="1"/>
</dbReference>
<keyword evidence="2 13" id="KW-0963">Cytoplasm</keyword>
<organism evidence="15 16">
    <name type="scientific">Lysinibacillus halotolerans</name>
    <dbReference type="NCBI Taxonomy" id="1368476"/>
    <lineage>
        <taxon>Bacteria</taxon>
        <taxon>Bacillati</taxon>
        <taxon>Bacillota</taxon>
        <taxon>Bacilli</taxon>
        <taxon>Bacillales</taxon>
        <taxon>Bacillaceae</taxon>
        <taxon>Lysinibacillus</taxon>
    </lineage>
</organism>
<keyword evidence="8 13" id="KW-0460">Magnesium</keyword>
<dbReference type="NCBIfam" id="TIGR00648">
    <property type="entry name" value="recU"/>
    <property type="match status" value="1"/>
</dbReference>
<evidence type="ECO:0000256" key="2">
    <source>
        <dbReference type="ARBA" id="ARBA00022490"/>
    </source>
</evidence>
<dbReference type="EMBL" id="RHLQ01000005">
    <property type="protein sequence ID" value="RND00838.1"/>
    <property type="molecule type" value="Genomic_DNA"/>
</dbReference>
<dbReference type="GO" id="GO:0007059">
    <property type="term" value="P:chromosome segregation"/>
    <property type="evidence" value="ECO:0007669"/>
    <property type="project" value="UniProtKB-UniRule"/>
</dbReference>
<gene>
    <name evidence="13 15" type="primary">recU</name>
    <name evidence="15" type="ORF">EC501_03655</name>
</gene>
<dbReference type="GO" id="GO:0008821">
    <property type="term" value="F:crossover junction DNA endonuclease activity"/>
    <property type="evidence" value="ECO:0007669"/>
    <property type="project" value="UniProtKB-EC"/>
</dbReference>
<evidence type="ECO:0000256" key="5">
    <source>
        <dbReference type="ARBA" id="ARBA00022759"/>
    </source>
</evidence>
<comment type="catalytic activity">
    <reaction evidence="13">
        <text>Endonucleolytic cleavage at a junction such as a reciprocal single-stranded crossover between two homologous DNA duplexes (Holliday junction).</text>
        <dbReference type="EC" id="3.1.21.10"/>
    </reaction>
</comment>
<evidence type="ECO:0000256" key="1">
    <source>
        <dbReference type="ARBA" id="ARBA00004496"/>
    </source>
</evidence>
<keyword evidence="7 13" id="KW-0378">Hydrolase</keyword>
<keyword evidence="9 13" id="KW-0233">DNA recombination</keyword>
<keyword evidence="5 13" id="KW-0255">Endonuclease</keyword>
<keyword evidence="16" id="KW-1185">Reference proteome</keyword>
<name>A0A3M8HEH3_9BACI</name>
<dbReference type="HAMAP" id="MF_00130">
    <property type="entry name" value="RecU"/>
    <property type="match status" value="1"/>
</dbReference>
<feature type="binding site" evidence="13">
    <location>
        <position position="97"/>
    </location>
    <ligand>
        <name>Mg(2+)</name>
        <dbReference type="ChEBI" id="CHEBI:18420"/>
    </ligand>
</feature>
<dbReference type="GO" id="GO:0000287">
    <property type="term" value="F:magnesium ion binding"/>
    <property type="evidence" value="ECO:0007669"/>
    <property type="project" value="UniProtKB-UniRule"/>
</dbReference>
<feature type="binding site" evidence="13">
    <location>
        <position position="99"/>
    </location>
    <ligand>
        <name>Mg(2+)</name>
        <dbReference type="ChEBI" id="CHEBI:18420"/>
    </ligand>
</feature>
<sequence>MIFQKGVLFVIHYPNGKLYQPSEPLSKPAKPVKKKELSFSNRGKTLEDEINETNTYYLNQQIAIIHKKPVPVQIVKVEYPSRSAAVIREAYFRTPSTTDYNGVWNGYYIDFEAKETESKTSFPLKNVHQHQVLHMKDVTNQKGIAFTIVKFSTLDRYFVVPFSVLHDAWRQMEKGGRKSIPLSIFETQTIEIRPGYNPRIDYLSAIKKLITNEE</sequence>
<accession>A0A3M8HEH3</accession>
<dbReference type="InterPro" id="IPR004612">
    <property type="entry name" value="Resolv_RecU"/>
</dbReference>
<protein>
    <recommendedName>
        <fullName evidence="12 13">Holliday junction resolvase RecU</fullName>
        <ecNumber evidence="13 14">3.1.21.10</ecNumber>
    </recommendedName>
    <alternativeName>
        <fullName evidence="13">Recombination protein U homolog</fullName>
    </alternativeName>
</protein>
<evidence type="ECO:0000256" key="13">
    <source>
        <dbReference type="HAMAP-Rule" id="MF_00130"/>
    </source>
</evidence>
<evidence type="ECO:0000256" key="4">
    <source>
        <dbReference type="ARBA" id="ARBA00022723"/>
    </source>
</evidence>
<dbReference type="CDD" id="cd22354">
    <property type="entry name" value="RecU-like"/>
    <property type="match status" value="1"/>
</dbReference>
<dbReference type="GO" id="GO:0006310">
    <property type="term" value="P:DNA recombination"/>
    <property type="evidence" value="ECO:0007669"/>
    <property type="project" value="UniProtKB-UniRule"/>
</dbReference>
<dbReference type="OrthoDB" id="9783592at2"/>
<dbReference type="GO" id="GO:0005737">
    <property type="term" value="C:cytoplasm"/>
    <property type="evidence" value="ECO:0007669"/>
    <property type="project" value="UniProtKB-SubCell"/>
</dbReference>